<dbReference type="GO" id="GO:0016887">
    <property type="term" value="F:ATP hydrolysis activity"/>
    <property type="evidence" value="ECO:0007669"/>
    <property type="project" value="InterPro"/>
</dbReference>
<comment type="caution">
    <text evidence="7">The sequence shown here is derived from an EMBL/GenBank/DDBJ whole genome shotgun (WGS) entry which is preliminary data.</text>
</comment>
<dbReference type="SUPFAM" id="SSF52540">
    <property type="entry name" value="P-loop containing nucleoside triphosphate hydrolases"/>
    <property type="match status" value="2"/>
</dbReference>
<feature type="domain" description="ABC transporter" evidence="6">
    <location>
        <begin position="49"/>
        <end position="285"/>
    </location>
</feature>
<dbReference type="InterPro" id="IPR027417">
    <property type="entry name" value="P-loop_NTPase"/>
</dbReference>
<feature type="domain" description="ABC transporter" evidence="6">
    <location>
        <begin position="299"/>
        <end position="546"/>
    </location>
</feature>
<protein>
    <submittedName>
        <fullName evidence="7">Sugar ABC transporter ATP-binding protein</fullName>
    </submittedName>
</protein>
<evidence type="ECO:0000259" key="6">
    <source>
        <dbReference type="PROSITE" id="PS50893"/>
    </source>
</evidence>
<evidence type="ECO:0000313" key="7">
    <source>
        <dbReference type="EMBL" id="OQJ62171.1"/>
    </source>
</evidence>
<dbReference type="SMART" id="SM00382">
    <property type="entry name" value="AAA"/>
    <property type="match status" value="2"/>
</dbReference>
<evidence type="ECO:0000313" key="8">
    <source>
        <dbReference type="Proteomes" id="UP000215316"/>
    </source>
</evidence>
<feature type="compositionally biased region" description="Polar residues" evidence="5">
    <location>
        <begin position="1"/>
        <end position="11"/>
    </location>
</feature>
<gene>
    <name evidence="7" type="ORF">B5P24_03650</name>
</gene>
<keyword evidence="2" id="KW-0677">Repeat</keyword>
<dbReference type="OrthoDB" id="39350at2"/>
<feature type="compositionally biased region" description="Low complexity" evidence="5">
    <location>
        <begin position="18"/>
        <end position="29"/>
    </location>
</feature>
<dbReference type="InterPro" id="IPR003439">
    <property type="entry name" value="ABC_transporter-like_ATP-bd"/>
</dbReference>
<keyword evidence="4 7" id="KW-0067">ATP-binding</keyword>
<dbReference type="CDD" id="cd03216">
    <property type="entry name" value="ABC_Carb_Monos_I"/>
    <property type="match status" value="1"/>
</dbReference>
<dbReference type="InterPro" id="IPR003593">
    <property type="entry name" value="AAA+_ATPase"/>
</dbReference>
<dbReference type="InterPro" id="IPR017871">
    <property type="entry name" value="ABC_transporter-like_CS"/>
</dbReference>
<dbReference type="EMBL" id="MZMQ01000001">
    <property type="protein sequence ID" value="OQJ62171.1"/>
    <property type="molecule type" value="Genomic_DNA"/>
</dbReference>
<evidence type="ECO:0000256" key="2">
    <source>
        <dbReference type="ARBA" id="ARBA00022737"/>
    </source>
</evidence>
<dbReference type="Pfam" id="PF00005">
    <property type="entry name" value="ABC_tran"/>
    <property type="match status" value="2"/>
</dbReference>
<dbReference type="RefSeq" id="WP_094126556.1">
    <property type="nucleotide sequence ID" value="NZ_CP040788.1"/>
</dbReference>
<dbReference type="Gene3D" id="3.40.50.300">
    <property type="entry name" value="P-loop containing nucleotide triphosphate hydrolases"/>
    <property type="match status" value="2"/>
</dbReference>
<feature type="region of interest" description="Disordered" evidence="5">
    <location>
        <begin position="548"/>
        <end position="573"/>
    </location>
</feature>
<feature type="compositionally biased region" description="Pro residues" evidence="5">
    <location>
        <begin position="558"/>
        <end position="573"/>
    </location>
</feature>
<dbReference type="InterPro" id="IPR050107">
    <property type="entry name" value="ABC_carbohydrate_import_ATPase"/>
</dbReference>
<dbReference type="PROSITE" id="PS50893">
    <property type="entry name" value="ABC_TRANSPORTER_2"/>
    <property type="match status" value="2"/>
</dbReference>
<reference evidence="7" key="1">
    <citation type="submission" date="2017-08" db="EMBL/GenBank/DDBJ databases">
        <title>Genomes of multiple Clavibacter strains from different subspecies.</title>
        <authorList>
            <person name="Yuan X.-K."/>
            <person name="Li X.-S."/>
            <person name="Nie J."/>
            <person name="De Boer S.H."/>
        </authorList>
    </citation>
    <scope>NUCLEOTIDE SEQUENCE [LARGE SCALE GENOMIC DNA]</scope>
    <source>
        <strain evidence="7">ATCC 33566</strain>
    </source>
</reference>
<evidence type="ECO:0000256" key="1">
    <source>
        <dbReference type="ARBA" id="ARBA00022448"/>
    </source>
</evidence>
<keyword evidence="1" id="KW-0813">Transport</keyword>
<evidence type="ECO:0000256" key="3">
    <source>
        <dbReference type="ARBA" id="ARBA00022741"/>
    </source>
</evidence>
<keyword evidence="8" id="KW-1185">Reference proteome</keyword>
<dbReference type="Proteomes" id="UP000215316">
    <property type="component" value="Unassembled WGS sequence"/>
</dbReference>
<dbReference type="PANTHER" id="PTHR43790">
    <property type="entry name" value="CARBOHYDRATE TRANSPORT ATP-BINDING PROTEIN MG119-RELATED"/>
    <property type="match status" value="1"/>
</dbReference>
<sequence>MRHARGSTTIRPTGPTVAAAEARAGAAPDARADPARAADRAGVTSGPVVRMTGITVTFPNGTALDGVDLDLYPGEVHALLGENGAGKSTLIKALLGVHRIDAGEIRVDGAPVRLGGPADARALGIQAAFQESHLVENLSVGENVMLGHEERRRLGISWRATHQRAAAMLAELGLADLDPRARLGDLSPASRQLVSIARAMVDRPRVLVLDEPTSSLDADDVERLFRVIRGLRDQGVAILFVSHFLEQVLALSDRMTVLRGGVKEGDHFTHEIDRADIVARMVGQDVAHLKRIGSERRAHRVDPIGPPLYRAAGVARQGMLRPVDLELHPGEVVGIAGLRGSGRTELARLLAGADRADGGVVTLGGRDVVIDRPVDALRHRVALSAEDRGAEGLIGELSVRENIVLALQALRGWAHPLSRAERQDLVERHIEHFGITPADPATPAGQLSGGNQQKVLLARWLAIRPRVLILDEPTRGVDIRAKVDIQAHIAQLALDGVAVVFISSAFEELVRVSDRIVVLKDREKIGELSNGPGVTVDTIVELIAAPGDDEDEDAFPLPELPHPPAPPLRPRSR</sequence>
<feature type="compositionally biased region" description="Basic and acidic residues" evidence="5">
    <location>
        <begin position="30"/>
        <end position="39"/>
    </location>
</feature>
<keyword evidence="3" id="KW-0547">Nucleotide-binding</keyword>
<dbReference type="CDD" id="cd03215">
    <property type="entry name" value="ABC_Carb_Monos_II"/>
    <property type="match status" value="1"/>
</dbReference>
<accession>A0A225CBS4</accession>
<feature type="region of interest" description="Disordered" evidence="5">
    <location>
        <begin position="1"/>
        <end position="42"/>
    </location>
</feature>
<proteinExistence type="predicted"/>
<dbReference type="AlphaFoldDB" id="A0A225CBS4"/>
<dbReference type="PANTHER" id="PTHR43790:SF9">
    <property type="entry name" value="GALACTOFURANOSE TRANSPORTER ATP-BINDING PROTEIN YTFR"/>
    <property type="match status" value="1"/>
</dbReference>
<organism evidence="7 8">
    <name type="scientific">Clavibacter tessellarius</name>
    <dbReference type="NCBI Taxonomy" id="31965"/>
    <lineage>
        <taxon>Bacteria</taxon>
        <taxon>Bacillati</taxon>
        <taxon>Actinomycetota</taxon>
        <taxon>Actinomycetes</taxon>
        <taxon>Micrococcales</taxon>
        <taxon>Microbacteriaceae</taxon>
        <taxon>Clavibacter</taxon>
    </lineage>
</organism>
<dbReference type="PROSITE" id="PS00211">
    <property type="entry name" value="ABC_TRANSPORTER_1"/>
    <property type="match status" value="1"/>
</dbReference>
<name>A0A225CBS4_9MICO</name>
<evidence type="ECO:0000256" key="5">
    <source>
        <dbReference type="SAM" id="MobiDB-lite"/>
    </source>
</evidence>
<evidence type="ECO:0000256" key="4">
    <source>
        <dbReference type="ARBA" id="ARBA00022840"/>
    </source>
</evidence>
<dbReference type="GO" id="GO:0005524">
    <property type="term" value="F:ATP binding"/>
    <property type="evidence" value="ECO:0007669"/>
    <property type="project" value="UniProtKB-KW"/>
</dbReference>